<dbReference type="Proteomes" id="UP001153714">
    <property type="component" value="Chromosome 15"/>
</dbReference>
<sequence>MDPASKRLVWSSISNSVTSGRSIVLTSHSMEECEALCSRLTVMVNGTLCCLGPLQHLKSKFSQGYTLIVKCKMGIDGENISAINQYIIKNFNEAKLM</sequence>
<protein>
    <submittedName>
        <fullName evidence="1">Uncharacterized protein</fullName>
    </submittedName>
</protein>
<dbReference type="Gene3D" id="3.40.50.300">
    <property type="entry name" value="P-loop containing nucleotide triphosphate hydrolases"/>
    <property type="match status" value="1"/>
</dbReference>
<proteinExistence type="predicted"/>
<dbReference type="EMBL" id="OU893346">
    <property type="protein sequence ID" value="CAG9786180.1"/>
    <property type="molecule type" value="Genomic_DNA"/>
</dbReference>
<dbReference type="OrthoDB" id="10255969at2759"/>
<dbReference type="PANTHER" id="PTHR19229">
    <property type="entry name" value="ATP-BINDING CASSETTE TRANSPORTER SUBFAMILY A ABCA"/>
    <property type="match status" value="1"/>
</dbReference>
<evidence type="ECO:0000313" key="1">
    <source>
        <dbReference type="EMBL" id="CAG9786180.1"/>
    </source>
</evidence>
<reference evidence="1" key="2">
    <citation type="submission" date="2022-10" db="EMBL/GenBank/DDBJ databases">
        <authorList>
            <consortium name="ENA_rothamsted_submissions"/>
            <consortium name="culmorum"/>
            <person name="King R."/>
        </authorList>
    </citation>
    <scope>NUCLEOTIDE SEQUENCE</scope>
</reference>
<keyword evidence="2" id="KW-1185">Reference proteome</keyword>
<dbReference type="InterPro" id="IPR026082">
    <property type="entry name" value="ABCA"/>
</dbReference>
<evidence type="ECO:0000313" key="2">
    <source>
        <dbReference type="Proteomes" id="UP001153714"/>
    </source>
</evidence>
<dbReference type="SUPFAM" id="SSF52540">
    <property type="entry name" value="P-loop containing nucleoside triphosphate hydrolases"/>
    <property type="match status" value="1"/>
</dbReference>
<dbReference type="GO" id="GO:0140359">
    <property type="term" value="F:ABC-type transporter activity"/>
    <property type="evidence" value="ECO:0007669"/>
    <property type="project" value="InterPro"/>
</dbReference>
<organism evidence="1 2">
    <name type="scientific">Diatraea saccharalis</name>
    <name type="common">sugarcane borer</name>
    <dbReference type="NCBI Taxonomy" id="40085"/>
    <lineage>
        <taxon>Eukaryota</taxon>
        <taxon>Metazoa</taxon>
        <taxon>Ecdysozoa</taxon>
        <taxon>Arthropoda</taxon>
        <taxon>Hexapoda</taxon>
        <taxon>Insecta</taxon>
        <taxon>Pterygota</taxon>
        <taxon>Neoptera</taxon>
        <taxon>Endopterygota</taxon>
        <taxon>Lepidoptera</taxon>
        <taxon>Glossata</taxon>
        <taxon>Ditrysia</taxon>
        <taxon>Pyraloidea</taxon>
        <taxon>Crambidae</taxon>
        <taxon>Crambinae</taxon>
        <taxon>Diatraea</taxon>
    </lineage>
</organism>
<gene>
    <name evidence="1" type="ORF">DIATSA_LOCUS4152</name>
</gene>
<accession>A0A9N9QZ12</accession>
<dbReference type="GO" id="GO:0005319">
    <property type="term" value="F:lipid transporter activity"/>
    <property type="evidence" value="ECO:0007669"/>
    <property type="project" value="TreeGrafter"/>
</dbReference>
<dbReference type="AlphaFoldDB" id="A0A9N9QZ12"/>
<reference evidence="1" key="1">
    <citation type="submission" date="2021-12" db="EMBL/GenBank/DDBJ databases">
        <authorList>
            <person name="King R."/>
        </authorList>
    </citation>
    <scope>NUCLEOTIDE SEQUENCE</scope>
</reference>
<dbReference type="PANTHER" id="PTHR19229:SF250">
    <property type="entry name" value="ABC TRANSPORTER DOMAIN-CONTAINING PROTEIN-RELATED"/>
    <property type="match status" value="1"/>
</dbReference>
<dbReference type="InterPro" id="IPR027417">
    <property type="entry name" value="P-loop_NTPase"/>
</dbReference>
<dbReference type="GO" id="GO:0016020">
    <property type="term" value="C:membrane"/>
    <property type="evidence" value="ECO:0007669"/>
    <property type="project" value="InterPro"/>
</dbReference>
<name>A0A9N9QZ12_9NEOP</name>